<evidence type="ECO:0000313" key="15">
    <source>
        <dbReference type="Proteomes" id="UP001168821"/>
    </source>
</evidence>
<dbReference type="FunFam" id="3.30.160.60:FF:000870">
    <property type="entry name" value="zinc finger protein 197 isoform X1"/>
    <property type="match status" value="2"/>
</dbReference>
<feature type="compositionally biased region" description="Basic and acidic residues" evidence="11">
    <location>
        <begin position="357"/>
        <end position="367"/>
    </location>
</feature>
<keyword evidence="2 10" id="KW-0479">Metal-binding</keyword>
<dbReference type="FunFam" id="3.30.160.60:FF:002284">
    <property type="entry name" value="Zinc finger protein, putative"/>
    <property type="match status" value="1"/>
</dbReference>
<dbReference type="Pfam" id="PF00096">
    <property type="entry name" value="zf-C2H2"/>
    <property type="match status" value="8"/>
</dbReference>
<feature type="domain" description="C2H2-type" evidence="12">
    <location>
        <begin position="543"/>
        <end position="570"/>
    </location>
</feature>
<evidence type="ECO:0000256" key="3">
    <source>
        <dbReference type="ARBA" id="ARBA00022737"/>
    </source>
</evidence>
<evidence type="ECO:0000256" key="9">
    <source>
        <dbReference type="PROSITE-ProRule" id="PRU00042"/>
    </source>
</evidence>
<evidence type="ECO:0000256" key="7">
    <source>
        <dbReference type="ARBA" id="ARBA00023163"/>
    </source>
</evidence>
<feature type="binding site" evidence="10">
    <location>
        <position position="61"/>
    </location>
    <ligand>
        <name>Zn(2+)</name>
        <dbReference type="ChEBI" id="CHEBI:29105"/>
    </ligand>
</feature>
<dbReference type="FunFam" id="3.30.160.60:FF:002343">
    <property type="entry name" value="Zinc finger protein 33A"/>
    <property type="match status" value="1"/>
</dbReference>
<dbReference type="Gene3D" id="3.30.160.60">
    <property type="entry name" value="Classic Zinc Finger"/>
    <property type="match status" value="10"/>
</dbReference>
<dbReference type="InterPro" id="IPR012934">
    <property type="entry name" value="Znf_AD"/>
</dbReference>
<feature type="compositionally biased region" description="Acidic residues" evidence="11">
    <location>
        <begin position="389"/>
        <end position="411"/>
    </location>
</feature>
<dbReference type="FunFam" id="3.30.160.60:FF:001840">
    <property type="entry name" value="Paternally-expressed gene 3 protein"/>
    <property type="match status" value="1"/>
</dbReference>
<evidence type="ECO:0000256" key="2">
    <source>
        <dbReference type="ARBA" id="ARBA00022723"/>
    </source>
</evidence>
<dbReference type="PROSITE" id="PS00028">
    <property type="entry name" value="ZINC_FINGER_C2H2_1"/>
    <property type="match status" value="11"/>
</dbReference>
<organism evidence="14 15">
    <name type="scientific">Zophobas morio</name>
    <dbReference type="NCBI Taxonomy" id="2755281"/>
    <lineage>
        <taxon>Eukaryota</taxon>
        <taxon>Metazoa</taxon>
        <taxon>Ecdysozoa</taxon>
        <taxon>Arthropoda</taxon>
        <taxon>Hexapoda</taxon>
        <taxon>Insecta</taxon>
        <taxon>Pterygota</taxon>
        <taxon>Neoptera</taxon>
        <taxon>Endopterygota</taxon>
        <taxon>Coleoptera</taxon>
        <taxon>Polyphaga</taxon>
        <taxon>Cucujiformia</taxon>
        <taxon>Tenebrionidae</taxon>
        <taxon>Zophobas</taxon>
    </lineage>
</organism>
<dbReference type="PANTHER" id="PTHR24393">
    <property type="entry name" value="ZINC FINGER PROTEIN"/>
    <property type="match status" value="1"/>
</dbReference>
<feature type="domain" description="ZAD" evidence="13">
    <location>
        <begin position="11"/>
        <end position="88"/>
    </location>
</feature>
<evidence type="ECO:0000256" key="6">
    <source>
        <dbReference type="ARBA" id="ARBA00023015"/>
    </source>
</evidence>
<evidence type="ECO:0000256" key="10">
    <source>
        <dbReference type="PROSITE-ProRule" id="PRU01263"/>
    </source>
</evidence>
<feature type="binding site" evidence="10">
    <location>
        <position position="13"/>
    </location>
    <ligand>
        <name>Zn(2+)</name>
        <dbReference type="ChEBI" id="CHEBI:29105"/>
    </ligand>
</feature>
<dbReference type="SUPFAM" id="SSF57716">
    <property type="entry name" value="Glucocorticoid receptor-like (DNA-binding domain)"/>
    <property type="match status" value="1"/>
</dbReference>
<dbReference type="Proteomes" id="UP001168821">
    <property type="component" value="Unassembled WGS sequence"/>
</dbReference>
<feature type="domain" description="C2H2-type" evidence="12">
    <location>
        <begin position="487"/>
        <end position="514"/>
    </location>
</feature>
<feature type="domain" description="C2H2-type" evidence="12">
    <location>
        <begin position="601"/>
        <end position="628"/>
    </location>
</feature>
<feature type="binding site" evidence="10">
    <location>
        <position position="64"/>
    </location>
    <ligand>
        <name>Zn(2+)</name>
        <dbReference type="ChEBI" id="CHEBI:29105"/>
    </ligand>
</feature>
<name>A0AA38HW25_9CUCU</name>
<feature type="domain" description="C2H2-type" evidence="12">
    <location>
        <begin position="573"/>
        <end position="600"/>
    </location>
</feature>
<dbReference type="GO" id="GO:0000978">
    <property type="term" value="F:RNA polymerase II cis-regulatory region sequence-specific DNA binding"/>
    <property type="evidence" value="ECO:0007669"/>
    <property type="project" value="TreeGrafter"/>
</dbReference>
<gene>
    <name evidence="14" type="ORF">Zmor_025084</name>
</gene>
<feature type="domain" description="C2H2-type" evidence="12">
    <location>
        <begin position="629"/>
        <end position="656"/>
    </location>
</feature>
<dbReference type="SMART" id="SM00868">
    <property type="entry name" value="zf-AD"/>
    <property type="match status" value="1"/>
</dbReference>
<comment type="subcellular location">
    <subcellularLocation>
        <location evidence="1">Nucleus</location>
    </subcellularLocation>
</comment>
<feature type="binding site" evidence="10">
    <location>
        <position position="16"/>
    </location>
    <ligand>
        <name>Zn(2+)</name>
        <dbReference type="ChEBI" id="CHEBI:29105"/>
    </ligand>
</feature>
<dbReference type="GO" id="GO:0001228">
    <property type="term" value="F:DNA-binding transcription activator activity, RNA polymerase II-specific"/>
    <property type="evidence" value="ECO:0007669"/>
    <property type="project" value="TreeGrafter"/>
</dbReference>
<dbReference type="EMBL" id="JALNTZ010000008">
    <property type="protein sequence ID" value="KAJ3642284.1"/>
    <property type="molecule type" value="Genomic_DNA"/>
</dbReference>
<dbReference type="PANTHER" id="PTHR24393:SF34">
    <property type="entry name" value="PR_SET DOMAIN 13"/>
    <property type="match status" value="1"/>
</dbReference>
<keyword evidence="3" id="KW-0677">Repeat</keyword>
<feature type="domain" description="C2H2-type" evidence="12">
    <location>
        <begin position="431"/>
        <end position="458"/>
    </location>
</feature>
<dbReference type="Pfam" id="PF07776">
    <property type="entry name" value="zf-AD"/>
    <property type="match status" value="1"/>
</dbReference>
<evidence type="ECO:0000259" key="13">
    <source>
        <dbReference type="PROSITE" id="PS51915"/>
    </source>
</evidence>
<dbReference type="FunFam" id="3.30.160.60:FF:000512">
    <property type="entry name" value="zinc finger protein 197 isoform X1"/>
    <property type="match status" value="1"/>
</dbReference>
<dbReference type="FunFam" id="3.30.160.60:FF:001227">
    <property type="entry name" value="Zinc finger and BTB domain containing 41"/>
    <property type="match status" value="1"/>
</dbReference>
<keyword evidence="7" id="KW-0804">Transcription</keyword>
<accession>A0AA38HW25</accession>
<proteinExistence type="predicted"/>
<dbReference type="GO" id="GO:0005634">
    <property type="term" value="C:nucleus"/>
    <property type="evidence" value="ECO:0007669"/>
    <property type="project" value="UniProtKB-SubCell"/>
</dbReference>
<keyword evidence="15" id="KW-1185">Reference proteome</keyword>
<dbReference type="GO" id="GO:0008270">
    <property type="term" value="F:zinc ion binding"/>
    <property type="evidence" value="ECO:0007669"/>
    <property type="project" value="UniProtKB-UniRule"/>
</dbReference>
<dbReference type="InterPro" id="IPR013087">
    <property type="entry name" value="Znf_C2H2_type"/>
</dbReference>
<dbReference type="FunFam" id="3.30.160.60:FF:002880">
    <property type="entry name" value="Zinc finger imprinted 3"/>
    <property type="match status" value="1"/>
</dbReference>
<feature type="domain" description="C2H2-type" evidence="12">
    <location>
        <begin position="459"/>
        <end position="486"/>
    </location>
</feature>
<keyword evidence="8" id="KW-0539">Nucleus</keyword>
<feature type="domain" description="C2H2-type" evidence="12">
    <location>
        <begin position="336"/>
        <end position="364"/>
    </location>
</feature>
<dbReference type="AlphaFoldDB" id="A0AA38HW25"/>
<dbReference type="PROSITE" id="PS50157">
    <property type="entry name" value="ZINC_FINGER_C2H2_2"/>
    <property type="match status" value="11"/>
</dbReference>
<dbReference type="Gene3D" id="3.40.1800.20">
    <property type="match status" value="1"/>
</dbReference>
<evidence type="ECO:0000256" key="1">
    <source>
        <dbReference type="ARBA" id="ARBA00004123"/>
    </source>
</evidence>
<feature type="domain" description="C2H2-type" evidence="12">
    <location>
        <begin position="657"/>
        <end position="684"/>
    </location>
</feature>
<evidence type="ECO:0000313" key="14">
    <source>
        <dbReference type="EMBL" id="KAJ3642284.1"/>
    </source>
</evidence>
<reference evidence="14" key="1">
    <citation type="journal article" date="2023" name="G3 (Bethesda)">
        <title>Whole genome assemblies of Zophobas morio and Tenebrio molitor.</title>
        <authorList>
            <person name="Kaur S."/>
            <person name="Stinson S.A."/>
            <person name="diCenzo G.C."/>
        </authorList>
    </citation>
    <scope>NUCLEOTIDE SEQUENCE</scope>
    <source>
        <strain evidence="14">QUZm001</strain>
    </source>
</reference>
<evidence type="ECO:0000256" key="5">
    <source>
        <dbReference type="ARBA" id="ARBA00022833"/>
    </source>
</evidence>
<dbReference type="InterPro" id="IPR036236">
    <property type="entry name" value="Znf_C2H2_sf"/>
</dbReference>
<keyword evidence="6" id="KW-0805">Transcription regulation</keyword>
<comment type="caution">
    <text evidence="14">The sequence shown here is derived from an EMBL/GenBank/DDBJ whole genome shotgun (WGS) entry which is preliminary data.</text>
</comment>
<protein>
    <submittedName>
        <fullName evidence="14">Uncharacterized protein</fullName>
    </submittedName>
</protein>
<feature type="domain" description="C2H2-type" evidence="12">
    <location>
        <begin position="685"/>
        <end position="708"/>
    </location>
</feature>
<evidence type="ECO:0000259" key="12">
    <source>
        <dbReference type="PROSITE" id="PS50157"/>
    </source>
</evidence>
<evidence type="ECO:0000256" key="8">
    <source>
        <dbReference type="ARBA" id="ARBA00023242"/>
    </source>
</evidence>
<sequence>MAAIDPSRYSDLCRLCAATTTMILAVHIFQNDGIIGQLRKKIESCLSIQVHESDDLPKMVCESCLYKLNLLSEFREKSILTEKILLDLLKDMNTGKQQMDVVAMDHDLMMAQNQQLLVNHGMGVDEIDLGQLGPREQLIVGHEIILTHQSVDMNGHALDNINLNHHELNQEISNHSLPAQDAILVESESARFGSDNLDLIPHQQLLSEQFRLQHELHVNMGDENAVDEIAMAGGLDGSVVHSKMDESIQHNNSYHLHDEKEYHHRSTRIVNGHISDMIKLESPKLEDSNSNNSLLIDEQLSRVDSNTHTYVTENNVCGDLYKEEGNFEVRYEPRFHKCEVCFAVFPNDEVLNVHRKEAHGSTEEVKPIKTRLKRATLPIKSKNENGESNSDDSGGDFAEEHEQTEEEENEESAAPAETEKSTSKKKIWSPKVCKECGKVYKTNYKLNEHMRKHTGEKPYKCNNCEKEFRSKIGLAQHAAKHTGKYDYACPICGKGFQCKSYLMVHQRVHSDEKPYPCLTCGRNFKTKQSLLDHTNRHLGVKPYTCEICGRGFITKGLCKAHQKVHTGLDNRKYSCKVCNKMFVSKSYLQTHLRIHTGEKPFICEVCGKGFLTKVDLRIHTTMHTGEKSYVCEMCGKAFARRDALRCHRRSHTGERPYSCDLCGQTFTQFTPMAIHKRLHTGERPYACESCGKTFVSRSTMMSHAKKHR</sequence>
<feature type="domain" description="C2H2-type" evidence="12">
    <location>
        <begin position="515"/>
        <end position="542"/>
    </location>
</feature>
<evidence type="ECO:0000256" key="4">
    <source>
        <dbReference type="ARBA" id="ARBA00022771"/>
    </source>
</evidence>
<dbReference type="SUPFAM" id="SSF57667">
    <property type="entry name" value="beta-beta-alpha zinc fingers"/>
    <property type="match status" value="6"/>
</dbReference>
<feature type="region of interest" description="Disordered" evidence="11">
    <location>
        <begin position="357"/>
        <end position="423"/>
    </location>
</feature>
<evidence type="ECO:0000256" key="11">
    <source>
        <dbReference type="SAM" id="MobiDB-lite"/>
    </source>
</evidence>
<keyword evidence="4 9" id="KW-0863">Zinc-finger</keyword>
<dbReference type="SMART" id="SM00355">
    <property type="entry name" value="ZnF_C2H2"/>
    <property type="match status" value="11"/>
</dbReference>
<dbReference type="FunFam" id="3.30.160.60:FF:001136">
    <property type="entry name" value="Zinc finger protein 408"/>
    <property type="match status" value="1"/>
</dbReference>
<dbReference type="PROSITE" id="PS51915">
    <property type="entry name" value="ZAD"/>
    <property type="match status" value="1"/>
</dbReference>
<keyword evidence="5 10" id="KW-0862">Zinc</keyword>